<dbReference type="InterPro" id="IPR027924">
    <property type="entry name" value="XkdF"/>
</dbReference>
<evidence type="ECO:0000259" key="1">
    <source>
        <dbReference type="Pfam" id="PF14550"/>
    </source>
</evidence>
<evidence type="ECO:0000313" key="2">
    <source>
        <dbReference type="EMBL" id="KKL24965.1"/>
    </source>
</evidence>
<proteinExistence type="predicted"/>
<dbReference type="Pfam" id="PF14550">
    <property type="entry name" value="Peptidase_S78_2"/>
    <property type="match status" value="1"/>
</dbReference>
<feature type="non-terminal residue" evidence="2">
    <location>
        <position position="1"/>
    </location>
</feature>
<gene>
    <name evidence="2" type="ORF">LCGC14_2410070</name>
</gene>
<organism evidence="2">
    <name type="scientific">marine sediment metagenome</name>
    <dbReference type="NCBI Taxonomy" id="412755"/>
    <lineage>
        <taxon>unclassified sequences</taxon>
        <taxon>metagenomes</taxon>
        <taxon>ecological metagenomes</taxon>
    </lineage>
</organism>
<protein>
    <recommendedName>
        <fullName evidence="1">Phage-like element PBSX protein XkdF domain-containing protein</fullName>
    </recommendedName>
</protein>
<name>A0A0F9BSV7_9ZZZZ</name>
<accession>A0A0F9BSV7</accession>
<feature type="domain" description="Phage-like element PBSX protein XkdF" evidence="1">
    <location>
        <begin position="41"/>
        <end position="136"/>
    </location>
</feature>
<dbReference type="EMBL" id="LAZR01036391">
    <property type="protein sequence ID" value="KKL24965.1"/>
    <property type="molecule type" value="Genomic_DNA"/>
</dbReference>
<sequence>FQERRFQVKKFQTDVQFIKVDESLGLALGFAIVCMEKGEPFVDLQGDFIPEDAMVEAAMDFMQNSRVSGDMHAKDANRDPVQDGQVVFAFPLTTDIAKSLGITTERTGLLVALKPSPEVLEKFKDGTYKGFSIGGHYIENEEVGE</sequence>
<reference evidence="2" key="1">
    <citation type="journal article" date="2015" name="Nature">
        <title>Complex archaea that bridge the gap between prokaryotes and eukaryotes.</title>
        <authorList>
            <person name="Spang A."/>
            <person name="Saw J.H."/>
            <person name="Jorgensen S.L."/>
            <person name="Zaremba-Niedzwiedzka K."/>
            <person name="Martijn J."/>
            <person name="Lind A.E."/>
            <person name="van Eijk R."/>
            <person name="Schleper C."/>
            <person name="Guy L."/>
            <person name="Ettema T.J."/>
        </authorList>
    </citation>
    <scope>NUCLEOTIDE SEQUENCE</scope>
</reference>
<comment type="caution">
    <text evidence="2">The sequence shown here is derived from an EMBL/GenBank/DDBJ whole genome shotgun (WGS) entry which is preliminary data.</text>
</comment>
<dbReference type="AlphaFoldDB" id="A0A0F9BSV7"/>